<proteinExistence type="predicted"/>
<sequence length="209" mass="23984">MSDAPLGVFSRLPAEIREMIWLYFVPVAVDKTDLRVLQTNHSMYNEISEVIYRHSFLEFVLTPSFHLNTVFFARYKGVSRQSTIAPPLLRGFLANRSSSVDEFISFPFHKLSKVHLTLNLEAVASWGWQESSLLARAYQLNILLTAIVKIPYLHIRIRGSRDVEGRAVFEQIITPCSAFRDMTTLTVEYLDPETHPTPAQLWPSDLFSH</sequence>
<evidence type="ECO:0000313" key="1">
    <source>
        <dbReference type="EMBL" id="KAI2383355.1"/>
    </source>
</evidence>
<organism evidence="1">
    <name type="scientific">Ophidiomyces ophidiicola</name>
    <dbReference type="NCBI Taxonomy" id="1387563"/>
    <lineage>
        <taxon>Eukaryota</taxon>
        <taxon>Fungi</taxon>
        <taxon>Dikarya</taxon>
        <taxon>Ascomycota</taxon>
        <taxon>Pezizomycotina</taxon>
        <taxon>Eurotiomycetes</taxon>
        <taxon>Eurotiomycetidae</taxon>
        <taxon>Onygenales</taxon>
        <taxon>Onygenaceae</taxon>
        <taxon>Ophidiomyces</taxon>
    </lineage>
</organism>
<comment type="caution">
    <text evidence="1">The sequence shown here is derived from an EMBL/GenBank/DDBJ whole genome shotgun (WGS) entry which is preliminary data.</text>
</comment>
<reference evidence="1" key="1">
    <citation type="journal article" date="2022" name="bioRxiv">
        <title>Population genetic analysis of Ophidiomyces ophidiicola, the causative agent of snake fungal disease, indicates recent introductions to the USA.</title>
        <authorList>
            <person name="Ladner J.T."/>
            <person name="Palmer J.M."/>
            <person name="Ettinger C.L."/>
            <person name="Stajich J.E."/>
            <person name="Farrell T.M."/>
            <person name="Glorioso B.M."/>
            <person name="Lawson B."/>
            <person name="Price S.J."/>
            <person name="Stengle A.G."/>
            <person name="Grear D.A."/>
            <person name="Lorch J.M."/>
        </authorList>
    </citation>
    <scope>NUCLEOTIDE SEQUENCE</scope>
    <source>
        <strain evidence="1">NWHC 24266-5</strain>
    </source>
</reference>
<protein>
    <submittedName>
        <fullName evidence="1">Uncharacterized protein</fullName>
    </submittedName>
</protein>
<dbReference type="EMBL" id="JALBCA010000092">
    <property type="protein sequence ID" value="KAI2383355.1"/>
    <property type="molecule type" value="Genomic_DNA"/>
</dbReference>
<gene>
    <name evidence="1" type="ORF">LOY88_005322</name>
</gene>
<name>A0ACB8UU73_9EURO</name>
<accession>A0ACB8UU73</accession>